<dbReference type="PANTHER" id="PTHR30244">
    <property type="entry name" value="TRANSAMINASE"/>
    <property type="match status" value="1"/>
</dbReference>
<protein>
    <recommendedName>
        <fullName evidence="9">GDP-perosamine synthase</fullName>
        <ecNumber evidence="8">2.6.1.102</ecNumber>
    </recommendedName>
</protein>
<comment type="pathway">
    <text evidence="2">Bacterial outer membrane biogenesis; LPS O-antigen biosynthesis.</text>
</comment>
<proteinExistence type="inferred from homology"/>
<evidence type="ECO:0000256" key="6">
    <source>
        <dbReference type="ARBA" id="ARBA00037999"/>
    </source>
</evidence>
<reference evidence="13" key="1">
    <citation type="journal article" date="2021" name="Microb. Physiol.">
        <title>Proteogenomic Insights into the Physiology of Marine, Sulfate-Reducing, Filamentous Desulfonema limicola and Desulfonema magnum.</title>
        <authorList>
            <person name="Schnaars V."/>
            <person name="Wohlbrand L."/>
            <person name="Scheve S."/>
            <person name="Hinrichs C."/>
            <person name="Reinhardt R."/>
            <person name="Rabus R."/>
        </authorList>
    </citation>
    <scope>NUCLEOTIDE SEQUENCE</scope>
    <source>
        <strain evidence="13">4be13</strain>
    </source>
</reference>
<keyword evidence="5 11" id="KW-0663">Pyridoxal phosphate</keyword>
<dbReference type="GO" id="GO:0030170">
    <property type="term" value="F:pyridoxal phosphate binding"/>
    <property type="evidence" value="ECO:0007669"/>
    <property type="project" value="TreeGrafter"/>
</dbReference>
<keyword evidence="14" id="KW-1185">Reference proteome</keyword>
<comment type="catalytic activity">
    <reaction evidence="7">
        <text>GDP-alpha-D-perosamine + 2-oxoglutarate = GDP-4-dehydro-alpha-D-rhamnose + L-glutamate</text>
        <dbReference type="Rhea" id="RHEA:36779"/>
        <dbReference type="ChEBI" id="CHEBI:16810"/>
        <dbReference type="ChEBI" id="CHEBI:29985"/>
        <dbReference type="ChEBI" id="CHEBI:57964"/>
        <dbReference type="ChEBI" id="CHEBI:73996"/>
        <dbReference type="EC" id="2.6.1.102"/>
    </reaction>
</comment>
<dbReference type="FunFam" id="3.40.640.10:FF:000090">
    <property type="entry name" value="Pyridoxal phosphate-dependent aminotransferase"/>
    <property type="match status" value="1"/>
</dbReference>
<gene>
    <name evidence="13" type="ORF">dnm_097160</name>
</gene>
<evidence type="ECO:0000256" key="8">
    <source>
        <dbReference type="ARBA" id="ARBA00066317"/>
    </source>
</evidence>
<dbReference type="GO" id="GO:0102933">
    <property type="term" value="F:GDP-4-dehydro-6-deoxy-D-mannose-4-aminotransferase activity"/>
    <property type="evidence" value="ECO:0007669"/>
    <property type="project" value="UniProtKB-EC"/>
</dbReference>
<evidence type="ECO:0000256" key="5">
    <source>
        <dbReference type="ARBA" id="ARBA00022898"/>
    </source>
</evidence>
<dbReference type="InterPro" id="IPR026385">
    <property type="entry name" value="LegC-like"/>
</dbReference>
<dbReference type="InterPro" id="IPR000653">
    <property type="entry name" value="DegT/StrS_aminotransferase"/>
</dbReference>
<feature type="active site" description="Proton acceptor" evidence="10">
    <location>
        <position position="214"/>
    </location>
</feature>
<comment type="cofactor">
    <cofactor evidence="1">
        <name>pyridoxal 5'-phosphate</name>
        <dbReference type="ChEBI" id="CHEBI:597326"/>
    </cofactor>
</comment>
<dbReference type="InterPro" id="IPR015424">
    <property type="entry name" value="PyrdxlP-dep_Trfase"/>
</dbReference>
<dbReference type="InterPro" id="IPR015421">
    <property type="entry name" value="PyrdxlP-dep_Trfase_major"/>
</dbReference>
<keyword evidence="4" id="KW-0808">Transferase</keyword>
<evidence type="ECO:0000313" key="13">
    <source>
        <dbReference type="EMBL" id="QTA93612.1"/>
    </source>
</evidence>
<dbReference type="Pfam" id="PF01041">
    <property type="entry name" value="DegT_DnrJ_EryC1"/>
    <property type="match status" value="1"/>
</dbReference>
<evidence type="ECO:0000256" key="11">
    <source>
        <dbReference type="PIRSR" id="PIRSR000390-2"/>
    </source>
</evidence>
<dbReference type="GO" id="GO:0000271">
    <property type="term" value="P:polysaccharide biosynthetic process"/>
    <property type="evidence" value="ECO:0007669"/>
    <property type="project" value="TreeGrafter"/>
</dbReference>
<dbReference type="Gene3D" id="3.40.640.10">
    <property type="entry name" value="Type I PLP-dependent aspartate aminotransferase-like (Major domain)"/>
    <property type="match status" value="1"/>
</dbReference>
<evidence type="ECO:0000313" key="14">
    <source>
        <dbReference type="Proteomes" id="UP000663722"/>
    </source>
</evidence>
<dbReference type="EC" id="2.6.1.102" evidence="8"/>
<dbReference type="CDD" id="cd00616">
    <property type="entry name" value="AHBA_syn"/>
    <property type="match status" value="1"/>
</dbReference>
<dbReference type="AlphaFoldDB" id="A0A975GU32"/>
<evidence type="ECO:0000256" key="9">
    <source>
        <dbReference type="ARBA" id="ARBA00074221"/>
    </source>
</evidence>
<organism evidence="13 14">
    <name type="scientific">Desulfonema magnum</name>
    <dbReference type="NCBI Taxonomy" id="45655"/>
    <lineage>
        <taxon>Bacteria</taxon>
        <taxon>Pseudomonadati</taxon>
        <taxon>Thermodesulfobacteriota</taxon>
        <taxon>Desulfobacteria</taxon>
        <taxon>Desulfobacterales</taxon>
        <taxon>Desulfococcaceae</taxon>
        <taxon>Desulfonema</taxon>
    </lineage>
</organism>
<dbReference type="RefSeq" id="WP_207680484.1">
    <property type="nucleotide sequence ID" value="NZ_CP061800.1"/>
</dbReference>
<dbReference type="PIRSF" id="PIRSF000390">
    <property type="entry name" value="PLP_StrS"/>
    <property type="match status" value="1"/>
</dbReference>
<name>A0A975GU32_9BACT</name>
<sequence>MFEDLIQMIRSLYKTEGFIPLHEPRFSMLDQKYVLSAIESTFVSSVGEYVNRFEQDLAAYVGAKRAVVTVNGTAALQVALRFAGVKADNEVITQPLTFVATANAIVYNGAHPVFIDVDRETMGLGPDALKEFLDRFAEKRNGGIYNRLSKRRIAAIVPMHTFGHPCRMDALMEHANAWGIPIVEDAAEALGSFYNGKHCGTFGKMGIFSFNGNKTITCGGGGAIVTDDEALAARIKHITTTAKISHPWKYVHDEIGYNFRMPNLNAALACAQLEQLTGFLEDKRNLAKEYASFFSDRKWGEFVLEPKKCQSNYWLNALILSNKNRRDELLKMTNEYRVMTRPIWRLMSDLQMFQNCQTDSLKNSKWLQERVVNLPSSVRL</sequence>
<evidence type="ECO:0000256" key="3">
    <source>
        <dbReference type="ARBA" id="ARBA00022576"/>
    </source>
</evidence>
<dbReference type="SUPFAM" id="SSF53383">
    <property type="entry name" value="PLP-dependent transferases"/>
    <property type="match status" value="1"/>
</dbReference>
<dbReference type="KEGG" id="dmm:dnm_097160"/>
<evidence type="ECO:0000256" key="2">
    <source>
        <dbReference type="ARBA" id="ARBA00005125"/>
    </source>
</evidence>
<keyword evidence="3 13" id="KW-0032">Aminotransferase</keyword>
<accession>A0A975GU32</accession>
<evidence type="ECO:0000256" key="1">
    <source>
        <dbReference type="ARBA" id="ARBA00001933"/>
    </source>
</evidence>
<comment type="similarity">
    <text evidence="6 12">Belongs to the DegT/DnrJ/EryC1 family.</text>
</comment>
<feature type="modified residue" description="N6-(pyridoxal phosphate)lysine" evidence="11">
    <location>
        <position position="214"/>
    </location>
</feature>
<dbReference type="Proteomes" id="UP000663722">
    <property type="component" value="Chromosome"/>
</dbReference>
<evidence type="ECO:0000256" key="12">
    <source>
        <dbReference type="RuleBase" id="RU004508"/>
    </source>
</evidence>
<evidence type="ECO:0000256" key="10">
    <source>
        <dbReference type="PIRSR" id="PIRSR000390-1"/>
    </source>
</evidence>
<evidence type="ECO:0000256" key="4">
    <source>
        <dbReference type="ARBA" id="ARBA00022679"/>
    </source>
</evidence>
<dbReference type="NCBIfam" id="TIGR04181">
    <property type="entry name" value="NHT_00031"/>
    <property type="match status" value="1"/>
</dbReference>
<evidence type="ECO:0000256" key="7">
    <source>
        <dbReference type="ARBA" id="ARBA00051587"/>
    </source>
</evidence>
<dbReference type="PANTHER" id="PTHR30244:SF30">
    <property type="entry name" value="BLR5990 PROTEIN"/>
    <property type="match status" value="1"/>
</dbReference>
<dbReference type="EMBL" id="CP061800">
    <property type="protein sequence ID" value="QTA93612.1"/>
    <property type="molecule type" value="Genomic_DNA"/>
</dbReference>